<accession>A0A7R9LMM8</accession>
<dbReference type="AlphaFoldDB" id="A0A7R9LMM8"/>
<name>A0A7R9LMM8_9ACAR</name>
<keyword evidence="2" id="KW-1185">Reference proteome</keyword>
<dbReference type="Proteomes" id="UP000759131">
    <property type="component" value="Unassembled WGS sequence"/>
</dbReference>
<dbReference type="EMBL" id="OC884506">
    <property type="protein sequence ID" value="CAD7643787.1"/>
    <property type="molecule type" value="Genomic_DNA"/>
</dbReference>
<evidence type="ECO:0000313" key="2">
    <source>
        <dbReference type="Proteomes" id="UP000759131"/>
    </source>
</evidence>
<gene>
    <name evidence="1" type="ORF">OSB1V03_LOCUS19751</name>
</gene>
<feature type="non-terminal residue" evidence="1">
    <location>
        <position position="1"/>
    </location>
</feature>
<protein>
    <submittedName>
        <fullName evidence="1">Uncharacterized protein</fullName>
    </submittedName>
</protein>
<proteinExistence type="predicted"/>
<evidence type="ECO:0000313" key="1">
    <source>
        <dbReference type="EMBL" id="CAD7643787.1"/>
    </source>
</evidence>
<dbReference type="EMBL" id="CAJPIZ010029931">
    <property type="protein sequence ID" value="CAG2119804.1"/>
    <property type="molecule type" value="Genomic_DNA"/>
</dbReference>
<reference evidence="1" key="1">
    <citation type="submission" date="2020-11" db="EMBL/GenBank/DDBJ databases">
        <authorList>
            <person name="Tran Van P."/>
        </authorList>
    </citation>
    <scope>NUCLEOTIDE SEQUENCE</scope>
</reference>
<sequence length="90" mass="10420">MQNNFETSVKSESVVDVDVDYKPEMIDLNNQSNHIDKTTRCSSMVQRGKYLLTCEPQIKTLLDCVYRGYKISKDNDCLGLISPYTQAYEW</sequence>
<organism evidence="1">
    <name type="scientific">Medioppia subpectinata</name>
    <dbReference type="NCBI Taxonomy" id="1979941"/>
    <lineage>
        <taxon>Eukaryota</taxon>
        <taxon>Metazoa</taxon>
        <taxon>Ecdysozoa</taxon>
        <taxon>Arthropoda</taxon>
        <taxon>Chelicerata</taxon>
        <taxon>Arachnida</taxon>
        <taxon>Acari</taxon>
        <taxon>Acariformes</taxon>
        <taxon>Sarcoptiformes</taxon>
        <taxon>Oribatida</taxon>
        <taxon>Brachypylina</taxon>
        <taxon>Oppioidea</taxon>
        <taxon>Oppiidae</taxon>
        <taxon>Medioppia</taxon>
    </lineage>
</organism>